<feature type="compositionally biased region" description="Basic and acidic residues" evidence="1">
    <location>
        <begin position="46"/>
        <end position="58"/>
    </location>
</feature>
<comment type="caution">
    <text evidence="2">The sequence shown here is derived from an EMBL/GenBank/DDBJ whole genome shotgun (WGS) entry which is preliminary data.</text>
</comment>
<name>A0ABR5IX47_9ACTN</name>
<accession>A0ABR5IX47</accession>
<feature type="region of interest" description="Disordered" evidence="1">
    <location>
        <begin position="41"/>
        <end position="66"/>
    </location>
</feature>
<dbReference type="Proteomes" id="UP000037020">
    <property type="component" value="Unassembled WGS sequence"/>
</dbReference>
<keyword evidence="3" id="KW-1185">Reference proteome</keyword>
<evidence type="ECO:0000256" key="1">
    <source>
        <dbReference type="SAM" id="MobiDB-lite"/>
    </source>
</evidence>
<protein>
    <submittedName>
        <fullName evidence="2">Uncharacterized protein</fullName>
    </submittedName>
</protein>
<reference evidence="2 3" key="1">
    <citation type="submission" date="2015-07" db="EMBL/GenBank/DDBJ databases">
        <authorList>
            <person name="Ju K.-S."/>
            <person name="Doroghazi J.R."/>
            <person name="Metcalf W.W."/>
        </authorList>
    </citation>
    <scope>NUCLEOTIDE SEQUENCE [LARGE SCALE GENOMIC DNA]</scope>
    <source>
        <strain evidence="2 3">NRRL B-3589</strain>
    </source>
</reference>
<gene>
    <name evidence="2" type="ORF">ADK38_35055</name>
</gene>
<organism evidence="2 3">
    <name type="scientific">Streptomyces varsoviensis</name>
    <dbReference type="NCBI Taxonomy" id="67373"/>
    <lineage>
        <taxon>Bacteria</taxon>
        <taxon>Bacillati</taxon>
        <taxon>Actinomycetota</taxon>
        <taxon>Actinomycetes</taxon>
        <taxon>Kitasatosporales</taxon>
        <taxon>Streptomycetaceae</taxon>
        <taxon>Streptomyces</taxon>
    </lineage>
</organism>
<evidence type="ECO:0000313" key="3">
    <source>
        <dbReference type="Proteomes" id="UP000037020"/>
    </source>
</evidence>
<proteinExistence type="predicted"/>
<dbReference type="EMBL" id="LGUT01003232">
    <property type="protein sequence ID" value="KOG85725.1"/>
    <property type="molecule type" value="Genomic_DNA"/>
</dbReference>
<evidence type="ECO:0000313" key="2">
    <source>
        <dbReference type="EMBL" id="KOG85725.1"/>
    </source>
</evidence>
<dbReference type="RefSeq" id="WP_048832092.1">
    <property type="nucleotide sequence ID" value="NZ_JBIRHZ010000008.1"/>
</dbReference>
<sequence length="66" mass="7157">MSIADLNADAGRCWLDLGDPHRATTAIDSGLTALAHIGIANQSDGADGHQRTRFRENRLAMQPTRK</sequence>